<keyword evidence="6 7" id="KW-0472">Membrane</keyword>
<feature type="transmembrane region" description="Helical" evidence="7">
    <location>
        <begin position="231"/>
        <end position="249"/>
    </location>
</feature>
<feature type="transmembrane region" description="Helical" evidence="7">
    <location>
        <begin position="270"/>
        <end position="294"/>
    </location>
</feature>
<dbReference type="HOGENOM" id="CLU_010531_3_1_10"/>
<feature type="transmembrane region" description="Helical" evidence="7">
    <location>
        <begin position="456"/>
        <end position="474"/>
    </location>
</feature>
<evidence type="ECO:0000313" key="10">
    <source>
        <dbReference type="Proteomes" id="UP000003460"/>
    </source>
</evidence>
<feature type="transmembrane region" description="Helical" evidence="7">
    <location>
        <begin position="164"/>
        <end position="183"/>
    </location>
</feature>
<protein>
    <submittedName>
        <fullName evidence="9">Carbon starvation protein CstA</fullName>
    </submittedName>
</protein>
<evidence type="ECO:0000256" key="5">
    <source>
        <dbReference type="ARBA" id="ARBA00022989"/>
    </source>
</evidence>
<proteinExistence type="inferred from homology"/>
<dbReference type="InterPro" id="IPR051605">
    <property type="entry name" value="CstA"/>
</dbReference>
<evidence type="ECO:0000256" key="4">
    <source>
        <dbReference type="ARBA" id="ARBA00022692"/>
    </source>
</evidence>
<comment type="similarity">
    <text evidence="2">Belongs to the peptide transporter carbon starvation (CstA) (TC 2.A.114) family.</text>
</comment>
<dbReference type="EMBL" id="ACIJ02000018">
    <property type="protein sequence ID" value="EEX71612.1"/>
    <property type="molecule type" value="Genomic_DNA"/>
</dbReference>
<feature type="transmembrane region" description="Helical" evidence="7">
    <location>
        <begin position="190"/>
        <end position="211"/>
    </location>
</feature>
<dbReference type="GeneID" id="84576152"/>
<keyword evidence="5 7" id="KW-1133">Transmembrane helix</keyword>
<feature type="transmembrane region" description="Helical" evidence="7">
    <location>
        <begin position="367"/>
        <end position="385"/>
    </location>
</feature>
<dbReference type="PANTHER" id="PTHR30252">
    <property type="entry name" value="INNER MEMBRANE PEPTIDE TRANSPORTER"/>
    <property type="match status" value="1"/>
</dbReference>
<evidence type="ECO:0000259" key="8">
    <source>
        <dbReference type="Pfam" id="PF02554"/>
    </source>
</evidence>
<comment type="caution">
    <text evidence="9">The sequence shown here is derived from an EMBL/GenBank/DDBJ whole genome shotgun (WGS) entry which is preliminary data.</text>
</comment>
<dbReference type="PANTHER" id="PTHR30252:SF4">
    <property type="entry name" value="CARBON STARVATION"/>
    <property type="match status" value="1"/>
</dbReference>
<organism evidence="9 10">
    <name type="scientific">Alloprevotella tannerae ATCC 51259</name>
    <dbReference type="NCBI Taxonomy" id="626522"/>
    <lineage>
        <taxon>Bacteria</taxon>
        <taxon>Pseudomonadati</taxon>
        <taxon>Bacteroidota</taxon>
        <taxon>Bacteroidia</taxon>
        <taxon>Bacteroidales</taxon>
        <taxon>Prevotellaceae</taxon>
        <taxon>Alloprevotella</taxon>
    </lineage>
</organism>
<dbReference type="STRING" id="626522.GCWU000325_01144"/>
<accession>C9LG04</accession>
<reference evidence="9" key="1">
    <citation type="submission" date="2009-09" db="EMBL/GenBank/DDBJ databases">
        <authorList>
            <person name="Weinstock G."/>
            <person name="Sodergren E."/>
            <person name="Clifton S."/>
            <person name="Fulton L."/>
            <person name="Fulton B."/>
            <person name="Courtney L."/>
            <person name="Fronick C."/>
            <person name="Harrison M."/>
            <person name="Strong C."/>
            <person name="Farmer C."/>
            <person name="Delahaunty K."/>
            <person name="Markovic C."/>
            <person name="Hall O."/>
            <person name="Minx P."/>
            <person name="Tomlinson C."/>
            <person name="Mitreva M."/>
            <person name="Nelson J."/>
            <person name="Hou S."/>
            <person name="Wollam A."/>
            <person name="Pepin K.H."/>
            <person name="Johnson M."/>
            <person name="Bhonagiri V."/>
            <person name="Nash W.E."/>
            <person name="Warren W."/>
            <person name="Chinwalla A."/>
            <person name="Mardis E.R."/>
            <person name="Wilson R.K."/>
        </authorList>
    </citation>
    <scope>NUCLEOTIDE SEQUENCE [LARGE SCALE GENOMIC DNA]</scope>
    <source>
        <strain evidence="9">ATCC 51259</strain>
    </source>
</reference>
<dbReference type="OrthoDB" id="9761224at2"/>
<feature type="transmembrane region" description="Helical" evidence="7">
    <location>
        <begin position="125"/>
        <end position="144"/>
    </location>
</feature>
<evidence type="ECO:0000256" key="6">
    <source>
        <dbReference type="ARBA" id="ARBA00023136"/>
    </source>
</evidence>
<gene>
    <name evidence="9" type="ORF">GCWU000325_01144</name>
</gene>
<evidence type="ECO:0000256" key="3">
    <source>
        <dbReference type="ARBA" id="ARBA00022475"/>
    </source>
</evidence>
<dbReference type="InterPro" id="IPR003706">
    <property type="entry name" value="CstA_N"/>
</dbReference>
<feature type="transmembrane region" description="Helical" evidence="7">
    <location>
        <begin position="397"/>
        <end position="417"/>
    </location>
</feature>
<feature type="transmembrane region" description="Helical" evidence="7">
    <location>
        <begin position="79"/>
        <end position="97"/>
    </location>
</feature>
<evidence type="ECO:0000256" key="1">
    <source>
        <dbReference type="ARBA" id="ARBA00004651"/>
    </source>
</evidence>
<comment type="subcellular location">
    <subcellularLocation>
        <location evidence="1">Cell membrane</location>
        <topology evidence="1">Multi-pass membrane protein</topology>
    </subcellularLocation>
</comment>
<dbReference type="eggNOG" id="COG1966">
    <property type="taxonomic scope" value="Bacteria"/>
</dbReference>
<evidence type="ECO:0000256" key="7">
    <source>
        <dbReference type="SAM" id="Phobius"/>
    </source>
</evidence>
<feature type="domain" description="CstA N-terminal" evidence="8">
    <location>
        <begin position="156"/>
        <end position="315"/>
    </location>
</feature>
<feature type="transmembrane region" description="Helical" evidence="7">
    <location>
        <begin position="320"/>
        <end position="339"/>
    </location>
</feature>
<feature type="domain" description="CstA N-terminal" evidence="8">
    <location>
        <begin position="4"/>
        <end position="142"/>
    </location>
</feature>
<dbReference type="Pfam" id="PF02554">
    <property type="entry name" value="CstA"/>
    <property type="match status" value="3"/>
</dbReference>
<evidence type="ECO:0000313" key="9">
    <source>
        <dbReference type="EMBL" id="EEX71612.1"/>
    </source>
</evidence>
<evidence type="ECO:0000256" key="2">
    <source>
        <dbReference type="ARBA" id="ARBA00007755"/>
    </source>
</evidence>
<sequence length="485" mass="53094">MISFVISLAALVFGYLIYGRIVERIIAPDDRPTPAVAQADGVDYIVLPSWKVFMIQFLNIAGTGPIFGAIMGAKFGPAAYLWIVFGCIFAGAVHDYFCGMLSMRHKGASFPELVGIYLGIPAKKILLVFSIIVLLMVGTVFVYSPALILGGMTAPNVDAKTFHIMIWIAIIFAYYILATMLPIDKIIGKIYPIFAFALLFMAVALGGYLLIKWPTLPEVWNMSSTPNLDGSAIFPCLFITIACGAVSGFHATQSPLMARCIKSEKSGRAVFYGAMITEGIVALVWATVSSYFFYDGGAATVGSTTAAQAPEVVTAVSKGWLGFIGGILAILGVVAAPITSGDTAFRSARLIIADFFKFSQRPIINRLFVAAPLFVAASFLLWFNIADKDGFNIIWRYFGWSNQTLAVFTLWTATVYLAREQKPYVLALIPALFMTIVCTTFICYSNTMLNLSLTTSYIIGGITFAITLIWFFLWQKRYKTTIKNN</sequence>
<feature type="transmembrane region" description="Helical" evidence="7">
    <location>
        <begin position="424"/>
        <end position="444"/>
    </location>
</feature>
<dbReference type="GO" id="GO:0005886">
    <property type="term" value="C:plasma membrane"/>
    <property type="evidence" value="ECO:0007669"/>
    <property type="project" value="UniProtKB-SubCell"/>
</dbReference>
<dbReference type="RefSeq" id="WP_006254919.1">
    <property type="nucleotide sequence ID" value="NZ_GG700642.1"/>
</dbReference>
<keyword evidence="10" id="KW-1185">Reference proteome</keyword>
<dbReference type="Proteomes" id="UP000003460">
    <property type="component" value="Unassembled WGS sequence"/>
</dbReference>
<keyword evidence="4 7" id="KW-0812">Transmembrane</keyword>
<keyword evidence="3" id="KW-1003">Cell membrane</keyword>
<dbReference type="GO" id="GO:0009267">
    <property type="term" value="P:cellular response to starvation"/>
    <property type="evidence" value="ECO:0007669"/>
    <property type="project" value="InterPro"/>
</dbReference>
<feature type="domain" description="CstA N-terminal" evidence="8">
    <location>
        <begin position="327"/>
        <end position="439"/>
    </location>
</feature>
<dbReference type="AlphaFoldDB" id="C9LG04"/>
<name>C9LG04_9BACT</name>